<dbReference type="EMBL" id="WXXP01000016">
    <property type="protein sequence ID" value="NEK53788.1"/>
    <property type="molecule type" value="Genomic_DNA"/>
</dbReference>
<proteinExistence type="predicted"/>
<evidence type="ECO:0000313" key="2">
    <source>
        <dbReference type="Proteomes" id="UP000471409"/>
    </source>
</evidence>
<sequence>MAPMQVKNRPLFTCAPSSRLPPPPGRGQAGSLRGLSHAMTSSSYQIIVRNFSQTTQYFYVFQKQAAFPLLPSPGLVFSGSLGCQSIGNYASSGAQVNFGLDSQVYAGAFSTKQAASPSQLIALLSLNAATLSVVGSTSAFRPVTLTTVDGSPDNCTTLTLDPLGLSAPANQAGIAIGGFGMNVPSYTPLPHPELYCGVVALNNNQAVILSSFVAPVPNAVMNCIPKQIFFVKMGYQPVGSTVAYDESNSACCDFTMGYAAYTVTYKADGTFSATGGP</sequence>
<accession>A0A6P0C0N4</accession>
<comment type="caution">
    <text evidence="1">The sequence shown here is derived from an EMBL/GenBank/DDBJ whole genome shotgun (WGS) entry which is preliminary data.</text>
</comment>
<protein>
    <submittedName>
        <fullName evidence="1">Uncharacterized protein</fullName>
    </submittedName>
</protein>
<evidence type="ECO:0000313" key="1">
    <source>
        <dbReference type="EMBL" id="NEK53788.1"/>
    </source>
</evidence>
<name>A0A6P0C0N4_RHILE</name>
<dbReference type="RefSeq" id="WP_011654238.1">
    <property type="nucleotide sequence ID" value="NZ_JAAXBM010000026.1"/>
</dbReference>
<gene>
    <name evidence="1" type="ORF">GUK36_30810</name>
</gene>
<dbReference type="GeneID" id="303210451"/>
<organism evidence="1 2">
    <name type="scientific">Rhizobium leguminosarum</name>
    <dbReference type="NCBI Taxonomy" id="384"/>
    <lineage>
        <taxon>Bacteria</taxon>
        <taxon>Pseudomonadati</taxon>
        <taxon>Pseudomonadota</taxon>
        <taxon>Alphaproteobacteria</taxon>
        <taxon>Hyphomicrobiales</taxon>
        <taxon>Rhizobiaceae</taxon>
        <taxon>Rhizobium/Agrobacterium group</taxon>
        <taxon>Rhizobium</taxon>
    </lineage>
</organism>
<dbReference type="AlphaFoldDB" id="A0A6P0C0N4"/>
<dbReference type="Proteomes" id="UP000471409">
    <property type="component" value="Unassembled WGS sequence"/>
</dbReference>
<reference evidence="1 2" key="1">
    <citation type="submission" date="2020-01" db="EMBL/GenBank/DDBJ databases">
        <title>Rhizobium genotypes associated with high levels of biological nitrogen fixation by grain legumes in a temperate-maritime cropping system.</title>
        <authorList>
            <person name="Maluk M."/>
            <person name="Francesc Ferrando Molina F."/>
            <person name="Lopez Del Egido L."/>
            <person name="Lafos M."/>
            <person name="Langarica-Fuentes A."/>
            <person name="Gebre Yohannes G."/>
            <person name="Young M.W."/>
            <person name="Martin P."/>
            <person name="Gantlett R."/>
            <person name="Kenicer G."/>
            <person name="Hawes C."/>
            <person name="Begg G.S."/>
            <person name="Quilliam R.S."/>
            <person name="Squire G.R."/>
            <person name="Poole P.S."/>
            <person name="Young P.W."/>
            <person name="Iannetta P.M."/>
            <person name="James E.K."/>
        </authorList>
    </citation>
    <scope>NUCLEOTIDE SEQUENCE [LARGE SCALE GENOMIC DNA]</scope>
    <source>
        <strain evidence="1 2">JHI944</strain>
    </source>
</reference>